<dbReference type="EMBL" id="CABPSM010000004">
    <property type="protein sequence ID" value="VVD97672.1"/>
    <property type="molecule type" value="Genomic_DNA"/>
</dbReference>
<protein>
    <submittedName>
        <fullName evidence="1">Uncharacterized protein</fullName>
    </submittedName>
</protein>
<dbReference type="Proteomes" id="UP000343317">
    <property type="component" value="Unassembled WGS sequence"/>
</dbReference>
<sequence>MFEHLPGGGVEAFSGGGEENGAIAAFEQWQAEGIFERTDLAADGTVGHEQMVGGAGEAQLVGGDVENVEGIKG</sequence>
<keyword evidence="2" id="KW-1185">Reference proteome</keyword>
<gene>
    <name evidence="1" type="ORF">PHO31112_01964</name>
</gene>
<organism evidence="1 2">
    <name type="scientific">Pandoraea horticolens</name>
    <dbReference type="NCBI Taxonomy" id="2508298"/>
    <lineage>
        <taxon>Bacteria</taxon>
        <taxon>Pseudomonadati</taxon>
        <taxon>Pseudomonadota</taxon>
        <taxon>Betaproteobacteria</taxon>
        <taxon>Burkholderiales</taxon>
        <taxon>Burkholderiaceae</taxon>
        <taxon>Pandoraea</taxon>
    </lineage>
</organism>
<evidence type="ECO:0000313" key="1">
    <source>
        <dbReference type="EMBL" id="VVD97672.1"/>
    </source>
</evidence>
<dbReference type="AlphaFoldDB" id="A0A5E4UDW2"/>
<evidence type="ECO:0000313" key="2">
    <source>
        <dbReference type="Proteomes" id="UP000343317"/>
    </source>
</evidence>
<name>A0A5E4UDW2_9BURK</name>
<reference evidence="1 2" key="1">
    <citation type="submission" date="2019-08" db="EMBL/GenBank/DDBJ databases">
        <authorList>
            <person name="Peeters C."/>
        </authorList>
    </citation>
    <scope>NUCLEOTIDE SEQUENCE [LARGE SCALE GENOMIC DNA]</scope>
    <source>
        <strain evidence="1 2">LMG 31112</strain>
    </source>
</reference>
<accession>A0A5E4UDW2</accession>
<proteinExistence type="predicted"/>